<comment type="pathway">
    <text evidence="4">Cofactor metabolism; pyridoxal 5'-phosphate salvage; pyridoxal 5'-phosphate from pyridoxine 5'-phosphate: step 1/1.</text>
</comment>
<evidence type="ECO:0000256" key="7">
    <source>
        <dbReference type="ARBA" id="ARBA00012801"/>
    </source>
</evidence>
<dbReference type="OrthoDB" id="303614at2759"/>
<evidence type="ECO:0000256" key="2">
    <source>
        <dbReference type="ARBA" id="ARBA00003691"/>
    </source>
</evidence>
<dbReference type="PANTHER" id="PTHR10851">
    <property type="entry name" value="PYRIDOXINE-5-PHOSPHATE OXIDASE"/>
    <property type="match status" value="1"/>
</dbReference>
<keyword evidence="9" id="KW-0288">FMN</keyword>
<evidence type="ECO:0000256" key="13">
    <source>
        <dbReference type="ARBA" id="ARBA00052947"/>
    </source>
</evidence>
<feature type="domain" description="Pyridoxamine 5'-phosphate oxidase N-terminal" evidence="16">
    <location>
        <begin position="29"/>
        <end position="129"/>
    </location>
</feature>
<comment type="function">
    <text evidence="2">Catalyzes the oxidation of either pyridoxine 5'-phosphate (PNP) or pyridoxamine 5'-phosphate (PMP) into pyridoxal 5'-phosphate (PLP).</text>
</comment>
<name>A0A7R9LK04_9ACAR</name>
<evidence type="ECO:0000256" key="15">
    <source>
        <dbReference type="ARBA" id="ARBA00077914"/>
    </source>
</evidence>
<dbReference type="InterPro" id="IPR019576">
    <property type="entry name" value="Pyridoxamine_oxidase_dimer_C"/>
</dbReference>
<protein>
    <recommendedName>
        <fullName evidence="14">Pyridoxine-5'-phosphate oxidase</fullName>
        <ecNumber evidence="7">1.4.3.5</ecNumber>
    </recommendedName>
    <alternativeName>
        <fullName evidence="15">Pyridoxamine-phosphate oxidase</fullName>
    </alternativeName>
</protein>
<evidence type="ECO:0000256" key="4">
    <source>
        <dbReference type="ARBA" id="ARBA00005037"/>
    </source>
</evidence>
<evidence type="ECO:0000313" key="18">
    <source>
        <dbReference type="EMBL" id="CAD7643108.1"/>
    </source>
</evidence>
<comment type="similarity">
    <text evidence="5">Belongs to the pyridoxamine 5'-phosphate oxidase family.</text>
</comment>
<dbReference type="Pfam" id="PF01243">
    <property type="entry name" value="PNPOx_N"/>
    <property type="match status" value="1"/>
</dbReference>
<gene>
    <name evidence="18" type="ORF">ONB1V03_LOCUS3964</name>
</gene>
<dbReference type="GO" id="GO:0004733">
    <property type="term" value="F:pyridoxamine phosphate oxidase activity"/>
    <property type="evidence" value="ECO:0007669"/>
    <property type="project" value="UniProtKB-EC"/>
</dbReference>
<evidence type="ECO:0000256" key="5">
    <source>
        <dbReference type="ARBA" id="ARBA00007301"/>
    </source>
</evidence>
<evidence type="ECO:0000256" key="6">
    <source>
        <dbReference type="ARBA" id="ARBA00011738"/>
    </source>
</evidence>
<comment type="catalytic activity">
    <reaction evidence="13">
        <text>pyridoxine 5'-phosphate + O2 = pyridoxal 5'-phosphate + H2O2</text>
        <dbReference type="Rhea" id="RHEA:15149"/>
        <dbReference type="ChEBI" id="CHEBI:15379"/>
        <dbReference type="ChEBI" id="CHEBI:16240"/>
        <dbReference type="ChEBI" id="CHEBI:58589"/>
        <dbReference type="ChEBI" id="CHEBI:597326"/>
        <dbReference type="EC" id="1.4.3.5"/>
    </reaction>
    <physiologicalReaction direction="left-to-right" evidence="13">
        <dbReference type="Rhea" id="RHEA:15150"/>
    </physiologicalReaction>
</comment>
<evidence type="ECO:0000259" key="16">
    <source>
        <dbReference type="Pfam" id="PF01243"/>
    </source>
</evidence>
<dbReference type="InterPro" id="IPR019740">
    <property type="entry name" value="Pyridox_Oxase_CS"/>
</dbReference>
<dbReference type="UniPathway" id="UPA01068">
    <property type="reaction ID" value="UER00304"/>
</dbReference>
<comment type="subunit">
    <text evidence="6">Homodimer.</text>
</comment>
<keyword evidence="8" id="KW-0285">Flavoprotein</keyword>
<dbReference type="AlphaFoldDB" id="A0A7R9LK04"/>
<evidence type="ECO:0000256" key="9">
    <source>
        <dbReference type="ARBA" id="ARBA00022643"/>
    </source>
</evidence>
<dbReference type="NCBIfam" id="TIGR00558">
    <property type="entry name" value="pdxH"/>
    <property type="match status" value="1"/>
</dbReference>
<dbReference type="InterPro" id="IPR012349">
    <property type="entry name" value="Split_barrel_FMN-bd"/>
</dbReference>
<evidence type="ECO:0000256" key="1">
    <source>
        <dbReference type="ARBA" id="ARBA00001917"/>
    </source>
</evidence>
<evidence type="ECO:0000256" key="10">
    <source>
        <dbReference type="ARBA" id="ARBA00023002"/>
    </source>
</evidence>
<dbReference type="EMBL" id="OC916085">
    <property type="protein sequence ID" value="CAD7643108.1"/>
    <property type="molecule type" value="Genomic_DNA"/>
</dbReference>
<keyword evidence="19" id="KW-1185">Reference proteome</keyword>
<accession>A0A7R9LK04</accession>
<sequence>MKHLSFYYNLYYIGYQNLDNYIMCCITHTSLRNGRPSARMVLLKAYGREGFTIFTNYESRKGQEMIENPKASLLFYWDVFNRQVRIEGRVEKVSEAESVEYFGCRPRGSQLSARISQQSRPVESRDTLVERYKQEERTFPKDVPKPHFWGGFRIIPDVFEFWCGQTDRLHDRIRFFRPESSDRVDGKVSKMGEEGWAYERLQP</sequence>
<dbReference type="EC" id="1.4.3.5" evidence="7"/>
<dbReference type="Gene3D" id="2.30.110.10">
    <property type="entry name" value="Electron Transport, Fmn-binding Protein, Chain A"/>
    <property type="match status" value="1"/>
</dbReference>
<comment type="cofactor">
    <cofactor evidence="1">
        <name>FMN</name>
        <dbReference type="ChEBI" id="CHEBI:58210"/>
    </cofactor>
</comment>
<dbReference type="InterPro" id="IPR011576">
    <property type="entry name" value="Pyridox_Oxase_N"/>
</dbReference>
<dbReference type="Proteomes" id="UP000728032">
    <property type="component" value="Unassembled WGS sequence"/>
</dbReference>
<keyword evidence="11" id="KW-0664">Pyridoxine biosynthesis</keyword>
<organism evidence="18">
    <name type="scientific">Oppiella nova</name>
    <dbReference type="NCBI Taxonomy" id="334625"/>
    <lineage>
        <taxon>Eukaryota</taxon>
        <taxon>Metazoa</taxon>
        <taxon>Ecdysozoa</taxon>
        <taxon>Arthropoda</taxon>
        <taxon>Chelicerata</taxon>
        <taxon>Arachnida</taxon>
        <taxon>Acari</taxon>
        <taxon>Acariformes</taxon>
        <taxon>Sarcoptiformes</taxon>
        <taxon>Oribatida</taxon>
        <taxon>Brachypylina</taxon>
        <taxon>Oppioidea</taxon>
        <taxon>Oppiidae</taxon>
        <taxon>Oppiella</taxon>
    </lineage>
</organism>
<evidence type="ECO:0000259" key="17">
    <source>
        <dbReference type="Pfam" id="PF10590"/>
    </source>
</evidence>
<comment type="pathway">
    <text evidence="3">Cofactor metabolism; pyridoxal 5'-phosphate salvage; pyridoxal 5'-phosphate from pyridoxamine 5'-phosphate: step 1/1.</text>
</comment>
<evidence type="ECO:0000256" key="8">
    <source>
        <dbReference type="ARBA" id="ARBA00022630"/>
    </source>
</evidence>
<evidence type="ECO:0000256" key="12">
    <source>
        <dbReference type="ARBA" id="ARBA00050530"/>
    </source>
</evidence>
<keyword evidence="10" id="KW-0560">Oxidoreductase</keyword>
<comment type="catalytic activity">
    <reaction evidence="12">
        <text>pyridoxamine 5'-phosphate + O2 + H2O = pyridoxal 5'-phosphate + H2O2 + NH4(+)</text>
        <dbReference type="Rhea" id="RHEA:15817"/>
        <dbReference type="ChEBI" id="CHEBI:15377"/>
        <dbReference type="ChEBI" id="CHEBI:15379"/>
        <dbReference type="ChEBI" id="CHEBI:16240"/>
        <dbReference type="ChEBI" id="CHEBI:28938"/>
        <dbReference type="ChEBI" id="CHEBI:58451"/>
        <dbReference type="ChEBI" id="CHEBI:597326"/>
        <dbReference type="EC" id="1.4.3.5"/>
    </reaction>
    <physiologicalReaction direction="left-to-right" evidence="12">
        <dbReference type="Rhea" id="RHEA:15818"/>
    </physiologicalReaction>
</comment>
<dbReference type="PIRSF" id="PIRSF000190">
    <property type="entry name" value="Pyd_amn-ph_oxd"/>
    <property type="match status" value="1"/>
</dbReference>
<dbReference type="GO" id="GO:0008615">
    <property type="term" value="P:pyridoxine biosynthetic process"/>
    <property type="evidence" value="ECO:0007669"/>
    <property type="project" value="UniProtKB-KW"/>
</dbReference>
<evidence type="ECO:0000256" key="3">
    <source>
        <dbReference type="ARBA" id="ARBA00004738"/>
    </source>
</evidence>
<dbReference type="SUPFAM" id="SSF50475">
    <property type="entry name" value="FMN-binding split barrel"/>
    <property type="match status" value="1"/>
</dbReference>
<evidence type="ECO:0000256" key="14">
    <source>
        <dbReference type="ARBA" id="ARBA00073441"/>
    </source>
</evidence>
<dbReference type="PROSITE" id="PS01064">
    <property type="entry name" value="PYRIDOX_OXIDASE"/>
    <property type="match status" value="1"/>
</dbReference>
<reference evidence="18" key="1">
    <citation type="submission" date="2020-11" db="EMBL/GenBank/DDBJ databases">
        <authorList>
            <person name="Tran Van P."/>
        </authorList>
    </citation>
    <scope>NUCLEOTIDE SEQUENCE</scope>
</reference>
<feature type="domain" description="Pyridoxine 5'-phosphate oxidase dimerisation C-terminal" evidence="17">
    <location>
        <begin position="149"/>
        <end position="203"/>
    </location>
</feature>
<dbReference type="Pfam" id="PF10590">
    <property type="entry name" value="PNP_phzG_C"/>
    <property type="match status" value="1"/>
</dbReference>
<dbReference type="InterPro" id="IPR000659">
    <property type="entry name" value="Pyridox_Oxase"/>
</dbReference>
<dbReference type="GO" id="GO:0010181">
    <property type="term" value="F:FMN binding"/>
    <property type="evidence" value="ECO:0007669"/>
    <property type="project" value="InterPro"/>
</dbReference>
<dbReference type="NCBIfam" id="NF004231">
    <property type="entry name" value="PRK05679.1"/>
    <property type="match status" value="1"/>
</dbReference>
<evidence type="ECO:0000256" key="11">
    <source>
        <dbReference type="ARBA" id="ARBA00023096"/>
    </source>
</evidence>
<dbReference type="PANTHER" id="PTHR10851:SF0">
    <property type="entry name" value="PYRIDOXINE-5'-PHOSPHATE OXIDASE"/>
    <property type="match status" value="1"/>
</dbReference>
<proteinExistence type="inferred from homology"/>
<dbReference type="EMBL" id="CAJPVJ010001260">
    <property type="protein sequence ID" value="CAG2164409.1"/>
    <property type="molecule type" value="Genomic_DNA"/>
</dbReference>
<dbReference type="FunFam" id="2.30.110.10:FF:000020">
    <property type="entry name" value="PNPO isoform 11"/>
    <property type="match status" value="1"/>
</dbReference>
<evidence type="ECO:0000313" key="19">
    <source>
        <dbReference type="Proteomes" id="UP000728032"/>
    </source>
</evidence>